<sequence length="136" mass="15216">MCDTISTLQTSLILSTLSLVPGNTSPYITLSLASVLLAVYAMHHYGPSQRLLRLEDAIRVTEAILAGAKLDCARDHMTLVERGRRLLEAKLSASNIQTKILRAHDKTWEEYFQAIKEILEKISKLRMWVAAASVHI</sequence>
<protein>
    <submittedName>
        <fullName evidence="1">Uncharacterized protein</fullName>
    </submittedName>
</protein>
<name>A0AAD7GS79_MYCRO</name>
<keyword evidence="2" id="KW-1185">Reference proteome</keyword>
<dbReference type="AlphaFoldDB" id="A0AAD7GS79"/>
<gene>
    <name evidence="1" type="ORF">B0H17DRAFT_1194005</name>
</gene>
<evidence type="ECO:0000313" key="2">
    <source>
        <dbReference type="Proteomes" id="UP001221757"/>
    </source>
</evidence>
<accession>A0AAD7GS79</accession>
<dbReference type="Proteomes" id="UP001221757">
    <property type="component" value="Unassembled WGS sequence"/>
</dbReference>
<dbReference type="EMBL" id="JARKIE010000011">
    <property type="protein sequence ID" value="KAJ7704097.1"/>
    <property type="molecule type" value="Genomic_DNA"/>
</dbReference>
<reference evidence="1" key="1">
    <citation type="submission" date="2023-03" db="EMBL/GenBank/DDBJ databases">
        <title>Massive genome expansion in bonnet fungi (Mycena s.s.) driven by repeated elements and novel gene families across ecological guilds.</title>
        <authorList>
            <consortium name="Lawrence Berkeley National Laboratory"/>
            <person name="Harder C.B."/>
            <person name="Miyauchi S."/>
            <person name="Viragh M."/>
            <person name="Kuo A."/>
            <person name="Thoen E."/>
            <person name="Andreopoulos B."/>
            <person name="Lu D."/>
            <person name="Skrede I."/>
            <person name="Drula E."/>
            <person name="Henrissat B."/>
            <person name="Morin E."/>
            <person name="Kohler A."/>
            <person name="Barry K."/>
            <person name="LaButti K."/>
            <person name="Morin E."/>
            <person name="Salamov A."/>
            <person name="Lipzen A."/>
            <person name="Mereny Z."/>
            <person name="Hegedus B."/>
            <person name="Baldrian P."/>
            <person name="Stursova M."/>
            <person name="Weitz H."/>
            <person name="Taylor A."/>
            <person name="Grigoriev I.V."/>
            <person name="Nagy L.G."/>
            <person name="Martin F."/>
            <person name="Kauserud H."/>
        </authorList>
    </citation>
    <scope>NUCLEOTIDE SEQUENCE</scope>
    <source>
        <strain evidence="1">CBHHK067</strain>
    </source>
</reference>
<organism evidence="1 2">
    <name type="scientific">Mycena rosella</name>
    <name type="common">Pink bonnet</name>
    <name type="synonym">Agaricus rosellus</name>
    <dbReference type="NCBI Taxonomy" id="1033263"/>
    <lineage>
        <taxon>Eukaryota</taxon>
        <taxon>Fungi</taxon>
        <taxon>Dikarya</taxon>
        <taxon>Basidiomycota</taxon>
        <taxon>Agaricomycotina</taxon>
        <taxon>Agaricomycetes</taxon>
        <taxon>Agaricomycetidae</taxon>
        <taxon>Agaricales</taxon>
        <taxon>Marasmiineae</taxon>
        <taxon>Mycenaceae</taxon>
        <taxon>Mycena</taxon>
    </lineage>
</organism>
<comment type="caution">
    <text evidence="1">The sequence shown here is derived from an EMBL/GenBank/DDBJ whole genome shotgun (WGS) entry which is preliminary data.</text>
</comment>
<proteinExistence type="predicted"/>
<evidence type="ECO:0000313" key="1">
    <source>
        <dbReference type="EMBL" id="KAJ7704097.1"/>
    </source>
</evidence>